<dbReference type="EMBL" id="CP035704">
    <property type="protein sequence ID" value="QBB71569.1"/>
    <property type="molecule type" value="Genomic_DNA"/>
</dbReference>
<dbReference type="GO" id="GO:0019843">
    <property type="term" value="F:rRNA binding"/>
    <property type="evidence" value="ECO:0007669"/>
    <property type="project" value="UniProtKB-UniRule"/>
</dbReference>
<evidence type="ECO:0000256" key="6">
    <source>
        <dbReference type="HAMAP-Rule" id="MF_01369"/>
    </source>
</evidence>
<evidence type="ECO:0000256" key="3">
    <source>
        <dbReference type="ARBA" id="ARBA00022884"/>
    </source>
</evidence>
<organism evidence="7 8">
    <name type="scientific">Pseudolysobacter antarcticus</name>
    <dbReference type="NCBI Taxonomy" id="2511995"/>
    <lineage>
        <taxon>Bacteria</taxon>
        <taxon>Pseudomonadati</taxon>
        <taxon>Pseudomonadota</taxon>
        <taxon>Gammaproteobacteria</taxon>
        <taxon>Lysobacterales</taxon>
        <taxon>Rhodanobacteraceae</taxon>
        <taxon>Pseudolysobacter</taxon>
    </lineage>
</organism>
<dbReference type="FunFam" id="3.30.70.330:FF:000001">
    <property type="entry name" value="50S ribosomal protein L23"/>
    <property type="match status" value="1"/>
</dbReference>
<dbReference type="InterPro" id="IPR012677">
    <property type="entry name" value="Nucleotide-bd_a/b_plait_sf"/>
</dbReference>
<dbReference type="NCBIfam" id="NF004363">
    <property type="entry name" value="PRK05738.2-4"/>
    <property type="match status" value="1"/>
</dbReference>
<evidence type="ECO:0000313" key="7">
    <source>
        <dbReference type="EMBL" id="QBB71569.1"/>
    </source>
</evidence>
<keyword evidence="2 6" id="KW-0699">rRNA-binding</keyword>
<dbReference type="GO" id="GO:0003735">
    <property type="term" value="F:structural constituent of ribosome"/>
    <property type="evidence" value="ECO:0007669"/>
    <property type="project" value="InterPro"/>
</dbReference>
<dbReference type="RefSeq" id="WP_129834699.1">
    <property type="nucleotide sequence ID" value="NZ_CP035704.1"/>
</dbReference>
<sequence length="97" mass="10747">MSTEHLLNILRAPHISEKSARLQESSSYVFEVASTATKADVKAAVEELFSVKVKAVNVVNVKGKTKPFRNRTGRRSDWRKAYVSLLDGQTIDVTAKA</sequence>
<evidence type="ECO:0000256" key="4">
    <source>
        <dbReference type="ARBA" id="ARBA00022980"/>
    </source>
</evidence>
<dbReference type="GO" id="GO:0005840">
    <property type="term" value="C:ribosome"/>
    <property type="evidence" value="ECO:0007669"/>
    <property type="project" value="UniProtKB-KW"/>
</dbReference>
<keyword evidence="3 6" id="KW-0694">RNA-binding</keyword>
<dbReference type="OrthoDB" id="9793353at2"/>
<protein>
    <recommendedName>
        <fullName evidence="6">Large ribosomal subunit protein uL23</fullName>
    </recommendedName>
</protein>
<evidence type="ECO:0000313" key="8">
    <source>
        <dbReference type="Proteomes" id="UP000291562"/>
    </source>
</evidence>
<evidence type="ECO:0000256" key="5">
    <source>
        <dbReference type="ARBA" id="ARBA00023274"/>
    </source>
</evidence>
<dbReference type="AlphaFoldDB" id="A0A411HM17"/>
<dbReference type="Pfam" id="PF00276">
    <property type="entry name" value="Ribosomal_L23"/>
    <property type="match status" value="1"/>
</dbReference>
<dbReference type="PANTHER" id="PTHR11620">
    <property type="entry name" value="60S RIBOSOMAL PROTEIN L23A"/>
    <property type="match status" value="1"/>
</dbReference>
<evidence type="ECO:0000256" key="1">
    <source>
        <dbReference type="ARBA" id="ARBA00006700"/>
    </source>
</evidence>
<dbReference type="Gene3D" id="3.30.70.330">
    <property type="match status" value="1"/>
</dbReference>
<dbReference type="NCBIfam" id="NF004359">
    <property type="entry name" value="PRK05738.1-3"/>
    <property type="match status" value="1"/>
</dbReference>
<dbReference type="GO" id="GO:1990904">
    <property type="term" value="C:ribonucleoprotein complex"/>
    <property type="evidence" value="ECO:0007669"/>
    <property type="project" value="UniProtKB-KW"/>
</dbReference>
<reference evidence="7 8" key="1">
    <citation type="submission" date="2019-01" db="EMBL/GenBank/DDBJ databases">
        <title>Pseudolysobacter antarctica gen. nov., sp. nov., isolated from Fildes Peninsula, Antarctica.</title>
        <authorList>
            <person name="Wei Z."/>
            <person name="Peng F."/>
        </authorList>
    </citation>
    <scope>NUCLEOTIDE SEQUENCE [LARGE SCALE GENOMIC DNA]</scope>
    <source>
        <strain evidence="7 8">AQ6-296</strain>
    </source>
</reference>
<evidence type="ECO:0000256" key="2">
    <source>
        <dbReference type="ARBA" id="ARBA00022730"/>
    </source>
</evidence>
<comment type="subunit">
    <text evidence="6">Part of the 50S ribosomal subunit. Contacts protein L29, and trigger factor when it is bound to the ribosome.</text>
</comment>
<comment type="function">
    <text evidence="6">One of the early assembly proteins it binds 23S rRNA. One of the proteins that surrounds the polypeptide exit tunnel on the outside of the ribosome. Forms the main docking site for trigger factor binding to the ribosome.</text>
</comment>
<dbReference type="InterPro" id="IPR012678">
    <property type="entry name" value="Ribosomal_uL23/eL15/eS24_sf"/>
</dbReference>
<gene>
    <name evidence="6" type="primary">rplW</name>
    <name evidence="7" type="ORF">ELE36_15040</name>
</gene>
<dbReference type="KEGG" id="xbc:ELE36_15040"/>
<dbReference type="HAMAP" id="MF_01369_B">
    <property type="entry name" value="Ribosomal_uL23_B"/>
    <property type="match status" value="1"/>
</dbReference>
<dbReference type="Proteomes" id="UP000291562">
    <property type="component" value="Chromosome"/>
</dbReference>
<comment type="similarity">
    <text evidence="1 6">Belongs to the universal ribosomal protein uL23 family.</text>
</comment>
<proteinExistence type="inferred from homology"/>
<accession>A0A411HM17</accession>
<name>A0A411HM17_9GAMM</name>
<keyword evidence="5 6" id="KW-0687">Ribonucleoprotein</keyword>
<dbReference type="InterPro" id="IPR013025">
    <property type="entry name" value="Ribosomal_uL23-like"/>
</dbReference>
<keyword evidence="4 6" id="KW-0689">Ribosomal protein</keyword>
<keyword evidence="8" id="KW-1185">Reference proteome</keyword>
<dbReference type="SUPFAM" id="SSF54189">
    <property type="entry name" value="Ribosomal proteins S24e, L23 and L15e"/>
    <property type="match status" value="1"/>
</dbReference>
<dbReference type="GO" id="GO:0006412">
    <property type="term" value="P:translation"/>
    <property type="evidence" value="ECO:0007669"/>
    <property type="project" value="UniProtKB-UniRule"/>
</dbReference>